<gene>
    <name evidence="1" type="ORF">FIBRA_06506</name>
</gene>
<dbReference type="GeneID" id="24099245"/>
<accession>J4H441</accession>
<protein>
    <submittedName>
        <fullName evidence="1">Uncharacterized protein</fullName>
    </submittedName>
</protein>
<dbReference type="RefSeq" id="XP_012183617.1">
    <property type="nucleotide sequence ID" value="XM_012328227.1"/>
</dbReference>
<dbReference type="Proteomes" id="UP000006352">
    <property type="component" value="Unassembled WGS sequence"/>
</dbReference>
<reference evidence="1 2" key="1">
    <citation type="journal article" date="2012" name="Appl. Environ. Microbiol.">
        <title>Short-read sequencing for genomic analysis of the brown rot fungus Fibroporia radiculosa.</title>
        <authorList>
            <person name="Tang J.D."/>
            <person name="Perkins A.D."/>
            <person name="Sonstegard T.S."/>
            <person name="Schroeder S.G."/>
            <person name="Burgess S.C."/>
            <person name="Diehl S.V."/>
        </authorList>
    </citation>
    <scope>NUCLEOTIDE SEQUENCE [LARGE SCALE GENOMIC DNA]</scope>
    <source>
        <strain evidence="1 2">TFFH 294</strain>
    </source>
</reference>
<dbReference type="HOGENOM" id="CLU_2849712_0_0_1"/>
<organism evidence="1 2">
    <name type="scientific">Fibroporia radiculosa</name>
    <dbReference type="NCBI Taxonomy" id="599839"/>
    <lineage>
        <taxon>Eukaryota</taxon>
        <taxon>Fungi</taxon>
        <taxon>Dikarya</taxon>
        <taxon>Basidiomycota</taxon>
        <taxon>Agaricomycotina</taxon>
        <taxon>Agaricomycetes</taxon>
        <taxon>Polyporales</taxon>
        <taxon>Fibroporiaceae</taxon>
        <taxon>Fibroporia</taxon>
    </lineage>
</organism>
<proteinExistence type="predicted"/>
<keyword evidence="2" id="KW-1185">Reference proteome</keyword>
<evidence type="ECO:0000313" key="2">
    <source>
        <dbReference type="Proteomes" id="UP000006352"/>
    </source>
</evidence>
<evidence type="ECO:0000313" key="1">
    <source>
        <dbReference type="EMBL" id="CCM04334.1"/>
    </source>
</evidence>
<name>J4H441_9APHY</name>
<dbReference type="InParanoid" id="J4H441"/>
<sequence length="65" mass="7503">MSCKSYFYFPSPRNLLSPVALKSAPFSPHPRIQIPHIPPRLFTPHPIHRHGPPVQRKHVLDSIFL</sequence>
<dbReference type="AlphaFoldDB" id="J4H441"/>
<dbReference type="EMBL" id="HE797151">
    <property type="protein sequence ID" value="CCM04334.1"/>
    <property type="molecule type" value="Genomic_DNA"/>
</dbReference>